<organism evidence="1 2">
    <name type="scientific">Lasiosphaeria ovina</name>
    <dbReference type="NCBI Taxonomy" id="92902"/>
    <lineage>
        <taxon>Eukaryota</taxon>
        <taxon>Fungi</taxon>
        <taxon>Dikarya</taxon>
        <taxon>Ascomycota</taxon>
        <taxon>Pezizomycotina</taxon>
        <taxon>Sordariomycetes</taxon>
        <taxon>Sordariomycetidae</taxon>
        <taxon>Sordariales</taxon>
        <taxon>Lasiosphaeriaceae</taxon>
        <taxon>Lasiosphaeria</taxon>
    </lineage>
</organism>
<evidence type="ECO:0000313" key="1">
    <source>
        <dbReference type="EMBL" id="KAK3367349.1"/>
    </source>
</evidence>
<reference evidence="1" key="1">
    <citation type="journal article" date="2023" name="Mol. Phylogenet. Evol.">
        <title>Genome-scale phylogeny and comparative genomics of the fungal order Sordariales.</title>
        <authorList>
            <person name="Hensen N."/>
            <person name="Bonometti L."/>
            <person name="Westerberg I."/>
            <person name="Brannstrom I.O."/>
            <person name="Guillou S."/>
            <person name="Cros-Aarteil S."/>
            <person name="Calhoun S."/>
            <person name="Haridas S."/>
            <person name="Kuo A."/>
            <person name="Mondo S."/>
            <person name="Pangilinan J."/>
            <person name="Riley R."/>
            <person name="LaButti K."/>
            <person name="Andreopoulos B."/>
            <person name="Lipzen A."/>
            <person name="Chen C."/>
            <person name="Yan M."/>
            <person name="Daum C."/>
            <person name="Ng V."/>
            <person name="Clum A."/>
            <person name="Steindorff A."/>
            <person name="Ohm R.A."/>
            <person name="Martin F."/>
            <person name="Silar P."/>
            <person name="Natvig D.O."/>
            <person name="Lalanne C."/>
            <person name="Gautier V."/>
            <person name="Ament-Velasquez S.L."/>
            <person name="Kruys A."/>
            <person name="Hutchinson M.I."/>
            <person name="Powell A.J."/>
            <person name="Barry K."/>
            <person name="Miller A.N."/>
            <person name="Grigoriev I.V."/>
            <person name="Debuchy R."/>
            <person name="Gladieux P."/>
            <person name="Hiltunen Thoren M."/>
            <person name="Johannesson H."/>
        </authorList>
    </citation>
    <scope>NUCLEOTIDE SEQUENCE</scope>
    <source>
        <strain evidence="1">CBS 958.72</strain>
    </source>
</reference>
<accession>A0AAE0N2T4</accession>
<evidence type="ECO:0000313" key="2">
    <source>
        <dbReference type="Proteomes" id="UP001287356"/>
    </source>
</evidence>
<dbReference type="EMBL" id="JAULSN010000007">
    <property type="protein sequence ID" value="KAK3367349.1"/>
    <property type="molecule type" value="Genomic_DNA"/>
</dbReference>
<name>A0AAE0N2T4_9PEZI</name>
<keyword evidence="2" id="KW-1185">Reference proteome</keyword>
<comment type="caution">
    <text evidence="1">The sequence shown here is derived from an EMBL/GenBank/DDBJ whole genome shotgun (WGS) entry which is preliminary data.</text>
</comment>
<dbReference type="Proteomes" id="UP001287356">
    <property type="component" value="Unassembled WGS sequence"/>
</dbReference>
<reference evidence="1" key="2">
    <citation type="submission" date="2023-06" db="EMBL/GenBank/DDBJ databases">
        <authorList>
            <consortium name="Lawrence Berkeley National Laboratory"/>
            <person name="Haridas S."/>
            <person name="Hensen N."/>
            <person name="Bonometti L."/>
            <person name="Westerberg I."/>
            <person name="Brannstrom I.O."/>
            <person name="Guillou S."/>
            <person name="Cros-Aarteil S."/>
            <person name="Calhoun S."/>
            <person name="Kuo A."/>
            <person name="Mondo S."/>
            <person name="Pangilinan J."/>
            <person name="Riley R."/>
            <person name="Labutti K."/>
            <person name="Andreopoulos B."/>
            <person name="Lipzen A."/>
            <person name="Chen C."/>
            <person name="Yanf M."/>
            <person name="Daum C."/>
            <person name="Ng V."/>
            <person name="Clum A."/>
            <person name="Steindorff A."/>
            <person name="Ohm R."/>
            <person name="Martin F."/>
            <person name="Silar P."/>
            <person name="Natvig D."/>
            <person name="Lalanne C."/>
            <person name="Gautier V."/>
            <person name="Ament-Velasquez S.L."/>
            <person name="Kruys A."/>
            <person name="Hutchinson M.I."/>
            <person name="Powell A.J."/>
            <person name="Barry K."/>
            <person name="Miller A.N."/>
            <person name="Grigoriev I.V."/>
            <person name="Debuchy R."/>
            <person name="Gladieux P."/>
            <person name="Thoren M.H."/>
            <person name="Johannesson H."/>
        </authorList>
    </citation>
    <scope>NUCLEOTIDE SEQUENCE</scope>
    <source>
        <strain evidence="1">CBS 958.72</strain>
    </source>
</reference>
<sequence>MTMLFRFGILGCFSFPLFVPSPFTGLNPNPFPSLFLFTQPDSVPDVRSRGLDFTAVWLVPNGADEHVGVRVRVGRQQGGARYRQYANPRACKKSELSSTVVRETCKACFLYARVP</sequence>
<proteinExistence type="predicted"/>
<gene>
    <name evidence="1" type="ORF">B0T24DRAFT_389027</name>
</gene>
<dbReference type="AlphaFoldDB" id="A0AAE0N2T4"/>
<protein>
    <submittedName>
        <fullName evidence="1">Uncharacterized protein</fullName>
    </submittedName>
</protein>